<proteinExistence type="predicted"/>
<dbReference type="EMBL" id="JAFNEN010002960">
    <property type="protein sequence ID" value="KAG8172218.1"/>
    <property type="molecule type" value="Genomic_DNA"/>
</dbReference>
<dbReference type="AlphaFoldDB" id="A0AAV6TKR2"/>
<name>A0AAV6TKR2_9ARAC</name>
<gene>
    <name evidence="2" type="ORF">JTE90_001992</name>
</gene>
<organism evidence="2 3">
    <name type="scientific">Oedothorax gibbosus</name>
    <dbReference type="NCBI Taxonomy" id="931172"/>
    <lineage>
        <taxon>Eukaryota</taxon>
        <taxon>Metazoa</taxon>
        <taxon>Ecdysozoa</taxon>
        <taxon>Arthropoda</taxon>
        <taxon>Chelicerata</taxon>
        <taxon>Arachnida</taxon>
        <taxon>Araneae</taxon>
        <taxon>Araneomorphae</taxon>
        <taxon>Entelegynae</taxon>
        <taxon>Araneoidea</taxon>
        <taxon>Linyphiidae</taxon>
        <taxon>Erigoninae</taxon>
        <taxon>Oedothorax</taxon>
    </lineage>
</organism>
<dbReference type="Proteomes" id="UP000827092">
    <property type="component" value="Unassembled WGS sequence"/>
</dbReference>
<protein>
    <submittedName>
        <fullName evidence="2">Uncharacterized protein</fullName>
    </submittedName>
</protein>
<keyword evidence="3" id="KW-1185">Reference proteome</keyword>
<comment type="caution">
    <text evidence="2">The sequence shown here is derived from an EMBL/GenBank/DDBJ whole genome shotgun (WGS) entry which is preliminary data.</text>
</comment>
<evidence type="ECO:0000256" key="1">
    <source>
        <dbReference type="SAM" id="MobiDB-lite"/>
    </source>
</evidence>
<evidence type="ECO:0000313" key="2">
    <source>
        <dbReference type="EMBL" id="KAG8172218.1"/>
    </source>
</evidence>
<evidence type="ECO:0000313" key="3">
    <source>
        <dbReference type="Proteomes" id="UP000827092"/>
    </source>
</evidence>
<sequence>MPLPSSGSRKTSSLASLPASTVNPTTRSTTKPPRFISRMNDISEPLPKPSKEIWTLNVSSISSPTTFPVLLHPPMAFPSHLAAKPVPISSEPIKGVNLTTSLHPLPNSNQQPIDAHLQPLPSSPEPPLNDHPNLAIPTTTYDSNAMETQEWTQPRNALKRKIQETPVSNTFSHPTKYQILNPNEKLTAQLQCGLMFSSRMSPNSIYDLILGEYSYGGKLT</sequence>
<feature type="compositionally biased region" description="Polar residues" evidence="1">
    <location>
        <begin position="1"/>
        <end position="31"/>
    </location>
</feature>
<reference evidence="2 3" key="1">
    <citation type="journal article" date="2022" name="Nat. Ecol. Evol.">
        <title>A masculinizing supergene underlies an exaggerated male reproductive morph in a spider.</title>
        <authorList>
            <person name="Hendrickx F."/>
            <person name="De Corte Z."/>
            <person name="Sonet G."/>
            <person name="Van Belleghem S.M."/>
            <person name="Kostlbacher S."/>
            <person name="Vangestel C."/>
        </authorList>
    </citation>
    <scope>NUCLEOTIDE SEQUENCE [LARGE SCALE GENOMIC DNA]</scope>
    <source>
        <strain evidence="2">W744_W776</strain>
    </source>
</reference>
<accession>A0AAV6TKR2</accession>
<feature type="region of interest" description="Disordered" evidence="1">
    <location>
        <begin position="1"/>
        <end position="44"/>
    </location>
</feature>